<proteinExistence type="predicted"/>
<evidence type="ECO:0000313" key="2">
    <source>
        <dbReference type="Proteomes" id="UP000278807"/>
    </source>
</evidence>
<keyword evidence="2" id="KW-1185">Reference proteome</keyword>
<dbReference type="Proteomes" id="UP000278807">
    <property type="component" value="Unassembled WGS sequence"/>
</dbReference>
<reference evidence="1 2" key="2">
    <citation type="submission" date="2018-11" db="EMBL/GenBank/DDBJ databases">
        <authorList>
            <consortium name="Pathogen Informatics"/>
        </authorList>
    </citation>
    <scope>NUCLEOTIDE SEQUENCE [LARGE SCALE GENOMIC DNA]</scope>
</reference>
<dbReference type="AlphaFoldDB" id="A0A0R3TEA5"/>
<protein>
    <submittedName>
        <fullName evidence="3">PGM_PMM_IV domain-containing protein</fullName>
    </submittedName>
</protein>
<evidence type="ECO:0000313" key="3">
    <source>
        <dbReference type="WBParaSite" id="HNAJ_0000539401-mRNA-1"/>
    </source>
</evidence>
<name>A0A0R3TEA5_RODNA</name>
<dbReference type="EMBL" id="UZAE01004545">
    <property type="protein sequence ID" value="VDO01252.1"/>
    <property type="molecule type" value="Genomic_DNA"/>
</dbReference>
<organism evidence="3">
    <name type="scientific">Rodentolepis nana</name>
    <name type="common">Dwarf tapeworm</name>
    <name type="synonym">Hymenolepis nana</name>
    <dbReference type="NCBI Taxonomy" id="102285"/>
    <lineage>
        <taxon>Eukaryota</taxon>
        <taxon>Metazoa</taxon>
        <taxon>Spiralia</taxon>
        <taxon>Lophotrochozoa</taxon>
        <taxon>Platyhelminthes</taxon>
        <taxon>Cestoda</taxon>
        <taxon>Eucestoda</taxon>
        <taxon>Cyclophyllidea</taxon>
        <taxon>Hymenolepididae</taxon>
        <taxon>Rodentolepis</taxon>
    </lineage>
</organism>
<evidence type="ECO:0000313" key="1">
    <source>
        <dbReference type="EMBL" id="VDO01252.1"/>
    </source>
</evidence>
<accession>A0A0R3TEA5</accession>
<sequence>MRSLALETINVNYPADQWLQVFTDAANLLALETINVNYTGDGSTILQINGSKSSLRVIYKLRQSMSTILQING</sequence>
<gene>
    <name evidence="1" type="ORF">HNAJ_LOCUS5392</name>
</gene>
<dbReference type="WBParaSite" id="HNAJ_0000539401-mRNA-1">
    <property type="protein sequence ID" value="HNAJ_0000539401-mRNA-1"/>
    <property type="gene ID" value="HNAJ_0000539401"/>
</dbReference>
<reference evidence="3" key="1">
    <citation type="submission" date="2017-02" db="UniProtKB">
        <authorList>
            <consortium name="WormBaseParasite"/>
        </authorList>
    </citation>
    <scope>IDENTIFICATION</scope>
</reference>